<keyword evidence="1" id="KW-1133">Transmembrane helix</keyword>
<sequence>MILLRKFTFWFSALSIFICLSDQLGSGIANIILSGFAPISWLIRTVQFRTWMIDDSVFGDSSVLVTFRFQAYLIHFCTFIIVGFLLDYLIHLFKRKQKMKIA</sequence>
<evidence type="ECO:0000313" key="2">
    <source>
        <dbReference type="EMBL" id="NOU87084.1"/>
    </source>
</evidence>
<feature type="transmembrane region" description="Helical" evidence="1">
    <location>
        <begin position="69"/>
        <end position="90"/>
    </location>
</feature>
<evidence type="ECO:0000313" key="3">
    <source>
        <dbReference type="Proteomes" id="UP000658690"/>
    </source>
</evidence>
<comment type="caution">
    <text evidence="2">The sequence shown here is derived from an EMBL/GenBank/DDBJ whole genome shotgun (WGS) entry which is preliminary data.</text>
</comment>
<proteinExistence type="predicted"/>
<keyword evidence="3" id="KW-1185">Reference proteome</keyword>
<keyword evidence="1" id="KW-0472">Membrane</keyword>
<dbReference type="Proteomes" id="UP000658690">
    <property type="component" value="Unassembled WGS sequence"/>
</dbReference>
<accession>A0ABX1Z412</accession>
<protein>
    <submittedName>
        <fullName evidence="2">Uncharacterized protein</fullName>
    </submittedName>
</protein>
<reference evidence="2 3" key="1">
    <citation type="submission" date="2019-10" db="EMBL/GenBank/DDBJ databases">
        <title>Description of Paenibacillus choica sp. nov.</title>
        <authorList>
            <person name="Carlier A."/>
            <person name="Qi S."/>
        </authorList>
    </citation>
    <scope>NUCLEOTIDE SEQUENCE [LARGE SCALE GENOMIC DNA]</scope>
    <source>
        <strain evidence="2 3">LMG 31460</strain>
    </source>
</reference>
<name>A0ABX1Z412_9BACL</name>
<keyword evidence="1" id="KW-0812">Transmembrane</keyword>
<dbReference type="EMBL" id="WHOC01000075">
    <property type="protein sequence ID" value="NOU87084.1"/>
    <property type="molecule type" value="Genomic_DNA"/>
</dbReference>
<evidence type="ECO:0000256" key="1">
    <source>
        <dbReference type="SAM" id="Phobius"/>
    </source>
</evidence>
<dbReference type="RefSeq" id="WP_171690287.1">
    <property type="nucleotide sequence ID" value="NZ_WHOC01000075.1"/>
</dbReference>
<gene>
    <name evidence="2" type="ORF">GC102_15030</name>
</gene>
<organism evidence="2 3">
    <name type="scientific">Paenibacillus germinis</name>
    <dbReference type="NCBI Taxonomy" id="2654979"/>
    <lineage>
        <taxon>Bacteria</taxon>
        <taxon>Bacillati</taxon>
        <taxon>Bacillota</taxon>
        <taxon>Bacilli</taxon>
        <taxon>Bacillales</taxon>
        <taxon>Paenibacillaceae</taxon>
        <taxon>Paenibacillus</taxon>
    </lineage>
</organism>